<organism evidence="3">
    <name type="scientific">Strombidinopsis acuminata</name>
    <dbReference type="NCBI Taxonomy" id="141414"/>
    <lineage>
        <taxon>Eukaryota</taxon>
        <taxon>Sar</taxon>
        <taxon>Alveolata</taxon>
        <taxon>Ciliophora</taxon>
        <taxon>Intramacronucleata</taxon>
        <taxon>Spirotrichea</taxon>
        <taxon>Choreotrichia</taxon>
        <taxon>Choreotrichida</taxon>
        <taxon>Strombidinopsidae</taxon>
        <taxon>Strombidinopsis</taxon>
    </lineage>
</organism>
<reference evidence="3" key="1">
    <citation type="submission" date="2021-01" db="EMBL/GenBank/DDBJ databases">
        <authorList>
            <person name="Corre E."/>
            <person name="Pelletier E."/>
            <person name="Niang G."/>
            <person name="Scheremetjew M."/>
            <person name="Finn R."/>
            <person name="Kale V."/>
            <person name="Holt S."/>
            <person name="Cochrane G."/>
            <person name="Meng A."/>
            <person name="Brown T."/>
            <person name="Cohen L."/>
        </authorList>
    </citation>
    <scope>NUCLEOTIDE SEQUENCE</scope>
    <source>
        <strain evidence="3">SPMC142</strain>
    </source>
</reference>
<feature type="compositionally biased region" description="Low complexity" evidence="1">
    <location>
        <begin position="166"/>
        <end position="175"/>
    </location>
</feature>
<sequence>MHAGAQDRIGPAPSASCSLSYRAQASNVLVVQLRGSTPPGSPPPSPPSSSRISLHRLLGLASSSTSAEIKRAYLRRVKQLHPDTNGGAGPPQAFLELQSAWERYQNSVGADLSHGNFTTFGVGCSFADSEEERAERQRVMEAAALGGFEKLNPALPSDDRQTNGDSSASSRTAMTSRKRESST</sequence>
<name>A0A7S3TW17_9SPIT</name>
<evidence type="ECO:0000313" key="3">
    <source>
        <dbReference type="EMBL" id="CAE0595884.1"/>
    </source>
</evidence>
<dbReference type="CDD" id="cd06257">
    <property type="entry name" value="DnaJ"/>
    <property type="match status" value="1"/>
</dbReference>
<accession>A0A7S3TW17</accession>
<dbReference type="EMBL" id="HBIQ01097559">
    <property type="protein sequence ID" value="CAE0595884.1"/>
    <property type="molecule type" value="Transcribed_RNA"/>
</dbReference>
<evidence type="ECO:0000259" key="2">
    <source>
        <dbReference type="PROSITE" id="PS50076"/>
    </source>
</evidence>
<dbReference type="SMART" id="SM00271">
    <property type="entry name" value="DnaJ"/>
    <property type="match status" value="1"/>
</dbReference>
<evidence type="ECO:0000256" key="1">
    <source>
        <dbReference type="SAM" id="MobiDB-lite"/>
    </source>
</evidence>
<gene>
    <name evidence="3" type="ORF">SACU0126_LOCUS31086</name>
</gene>
<dbReference type="SUPFAM" id="SSF46565">
    <property type="entry name" value="Chaperone J-domain"/>
    <property type="match status" value="1"/>
</dbReference>
<dbReference type="AlphaFoldDB" id="A0A7S3TW17"/>
<feature type="region of interest" description="Disordered" evidence="1">
    <location>
        <begin position="147"/>
        <end position="183"/>
    </location>
</feature>
<proteinExistence type="predicted"/>
<dbReference type="PROSITE" id="PS50076">
    <property type="entry name" value="DNAJ_2"/>
    <property type="match status" value="1"/>
</dbReference>
<dbReference type="Pfam" id="PF00226">
    <property type="entry name" value="DnaJ"/>
    <property type="match status" value="1"/>
</dbReference>
<dbReference type="InterPro" id="IPR001623">
    <property type="entry name" value="DnaJ_domain"/>
</dbReference>
<dbReference type="Gene3D" id="1.10.287.110">
    <property type="entry name" value="DnaJ domain"/>
    <property type="match status" value="1"/>
</dbReference>
<protein>
    <recommendedName>
        <fullName evidence="2">J domain-containing protein</fullName>
    </recommendedName>
</protein>
<feature type="domain" description="J" evidence="2">
    <location>
        <begin position="53"/>
        <end position="121"/>
    </location>
</feature>
<dbReference type="InterPro" id="IPR036869">
    <property type="entry name" value="J_dom_sf"/>
</dbReference>